<gene>
    <name evidence="1" type="ORF">GWI33_018999</name>
</gene>
<evidence type="ECO:0000313" key="1">
    <source>
        <dbReference type="EMBL" id="KAF7267806.1"/>
    </source>
</evidence>
<comment type="caution">
    <text evidence="1">The sequence shown here is derived from an EMBL/GenBank/DDBJ whole genome shotgun (WGS) entry which is preliminary data.</text>
</comment>
<protein>
    <submittedName>
        <fullName evidence="1">Uncharacterized protein</fullName>
    </submittedName>
</protein>
<reference evidence="1" key="1">
    <citation type="submission" date="2020-08" db="EMBL/GenBank/DDBJ databases">
        <title>Genome sequencing and assembly of the red palm weevil Rhynchophorus ferrugineus.</title>
        <authorList>
            <person name="Dias G.B."/>
            <person name="Bergman C.M."/>
            <person name="Manee M."/>
        </authorList>
    </citation>
    <scope>NUCLEOTIDE SEQUENCE</scope>
    <source>
        <strain evidence="1">AA-2017</strain>
        <tissue evidence="1">Whole larva</tissue>
    </source>
</reference>
<organism evidence="1 2">
    <name type="scientific">Rhynchophorus ferrugineus</name>
    <name type="common">Red palm weevil</name>
    <name type="synonym">Curculio ferrugineus</name>
    <dbReference type="NCBI Taxonomy" id="354439"/>
    <lineage>
        <taxon>Eukaryota</taxon>
        <taxon>Metazoa</taxon>
        <taxon>Ecdysozoa</taxon>
        <taxon>Arthropoda</taxon>
        <taxon>Hexapoda</taxon>
        <taxon>Insecta</taxon>
        <taxon>Pterygota</taxon>
        <taxon>Neoptera</taxon>
        <taxon>Endopterygota</taxon>
        <taxon>Coleoptera</taxon>
        <taxon>Polyphaga</taxon>
        <taxon>Cucujiformia</taxon>
        <taxon>Curculionidae</taxon>
        <taxon>Dryophthorinae</taxon>
        <taxon>Rhynchophorus</taxon>
    </lineage>
</organism>
<evidence type="ECO:0000313" key="2">
    <source>
        <dbReference type="Proteomes" id="UP000625711"/>
    </source>
</evidence>
<sequence length="165" mass="19056">MGFLDRRDETRRDPRRGWDLVYGRRREKVSALDVLHYLNDSHRFSGKSFSLLPTLKFRDVIFMFNIQNVGILSACVKPGKISLLISNKGSVRALGKLADQKLIQKSNDSRRSVRLGGAFVRWMQFRIFPGENGPRWPTWLGSVPAMEFIKLVSYGPEMYQMIDTM</sequence>
<dbReference type="AlphaFoldDB" id="A0A834M0W9"/>
<dbReference type="EMBL" id="JAACXV010014385">
    <property type="protein sequence ID" value="KAF7267806.1"/>
    <property type="molecule type" value="Genomic_DNA"/>
</dbReference>
<dbReference type="Proteomes" id="UP000625711">
    <property type="component" value="Unassembled WGS sequence"/>
</dbReference>
<name>A0A834M0W9_RHYFE</name>
<accession>A0A834M0W9</accession>
<proteinExistence type="predicted"/>
<keyword evidence="2" id="KW-1185">Reference proteome</keyword>